<dbReference type="InterPro" id="IPR037524">
    <property type="entry name" value="PA14/GLEYA"/>
</dbReference>
<feature type="domain" description="PA14" evidence="5">
    <location>
        <begin position="444"/>
        <end position="597"/>
    </location>
</feature>
<dbReference type="InterPro" id="IPR019800">
    <property type="entry name" value="Glyco_hydro_3_AS"/>
</dbReference>
<dbReference type="Pfam" id="PF14310">
    <property type="entry name" value="Fn3-like"/>
    <property type="match status" value="1"/>
</dbReference>
<evidence type="ECO:0000313" key="6">
    <source>
        <dbReference type="EMBL" id="VAW28502.1"/>
    </source>
</evidence>
<evidence type="ECO:0000256" key="2">
    <source>
        <dbReference type="ARBA" id="ARBA00022801"/>
    </source>
</evidence>
<dbReference type="SUPFAM" id="SSF52279">
    <property type="entry name" value="Beta-D-glucan exohydrolase, C-terminal domain"/>
    <property type="match status" value="1"/>
</dbReference>
<dbReference type="PRINTS" id="PR00133">
    <property type="entry name" value="GLHYDRLASE3"/>
</dbReference>
<dbReference type="PROSITE" id="PS00775">
    <property type="entry name" value="GLYCOSYL_HYDROL_F3"/>
    <property type="match status" value="1"/>
</dbReference>
<dbReference type="InterPro" id="IPR013783">
    <property type="entry name" value="Ig-like_fold"/>
</dbReference>
<organism evidence="6">
    <name type="scientific">hydrothermal vent metagenome</name>
    <dbReference type="NCBI Taxonomy" id="652676"/>
    <lineage>
        <taxon>unclassified sequences</taxon>
        <taxon>metagenomes</taxon>
        <taxon>ecological metagenomes</taxon>
    </lineage>
</organism>
<dbReference type="SUPFAM" id="SSF51445">
    <property type="entry name" value="(Trans)glycosidases"/>
    <property type="match status" value="1"/>
</dbReference>
<dbReference type="GO" id="GO:0005975">
    <property type="term" value="P:carbohydrate metabolic process"/>
    <property type="evidence" value="ECO:0007669"/>
    <property type="project" value="InterPro"/>
</dbReference>
<dbReference type="Pfam" id="PF01915">
    <property type="entry name" value="Glyco_hydro_3_C"/>
    <property type="match status" value="1"/>
</dbReference>
<dbReference type="InterPro" id="IPR001764">
    <property type="entry name" value="Glyco_hydro_3_N"/>
</dbReference>
<dbReference type="PANTHER" id="PTHR42715:SF10">
    <property type="entry name" value="BETA-GLUCOSIDASE"/>
    <property type="match status" value="1"/>
</dbReference>
<keyword evidence="3" id="KW-0119">Carbohydrate metabolism</keyword>
<dbReference type="Gene3D" id="2.60.40.10">
    <property type="entry name" value="Immunoglobulins"/>
    <property type="match status" value="1"/>
</dbReference>
<evidence type="ECO:0000256" key="1">
    <source>
        <dbReference type="ARBA" id="ARBA00005336"/>
    </source>
</evidence>
<dbReference type="PANTHER" id="PTHR42715">
    <property type="entry name" value="BETA-GLUCOSIDASE"/>
    <property type="match status" value="1"/>
</dbReference>
<dbReference type="PROSITE" id="PS51820">
    <property type="entry name" value="PA14"/>
    <property type="match status" value="1"/>
</dbReference>
<dbReference type="InterPro" id="IPR036962">
    <property type="entry name" value="Glyco_hydro_3_N_sf"/>
</dbReference>
<dbReference type="SMART" id="SM01217">
    <property type="entry name" value="Fn3_like"/>
    <property type="match status" value="1"/>
</dbReference>
<dbReference type="FunFam" id="2.60.40.10:FF:000495">
    <property type="entry name" value="Periplasmic beta-glucosidase"/>
    <property type="match status" value="1"/>
</dbReference>
<dbReference type="InterPro" id="IPR011658">
    <property type="entry name" value="PA14_dom"/>
</dbReference>
<dbReference type="AlphaFoldDB" id="A0A3B0UQ80"/>
<keyword evidence="4" id="KW-1133">Transmembrane helix</keyword>
<gene>
    <name evidence="6" type="ORF">MNBD_BACTEROID07-672</name>
</gene>
<dbReference type="Pfam" id="PF00933">
    <property type="entry name" value="Glyco_hydro_3"/>
    <property type="match status" value="1"/>
</dbReference>
<dbReference type="Gene3D" id="3.40.50.1700">
    <property type="entry name" value="Glycoside hydrolase family 3 C-terminal domain"/>
    <property type="match status" value="1"/>
</dbReference>
<evidence type="ECO:0000256" key="3">
    <source>
        <dbReference type="ARBA" id="ARBA00023277"/>
    </source>
</evidence>
<feature type="transmembrane region" description="Helical" evidence="4">
    <location>
        <begin position="20"/>
        <end position="41"/>
    </location>
</feature>
<dbReference type="Pfam" id="PF07691">
    <property type="entry name" value="PA14"/>
    <property type="match status" value="1"/>
</dbReference>
<dbReference type="InterPro" id="IPR026891">
    <property type="entry name" value="Fn3-like"/>
</dbReference>
<dbReference type="EC" id="3.2.1.21" evidence="6"/>
<dbReference type="EMBL" id="UOET01000248">
    <property type="protein sequence ID" value="VAW28502.1"/>
    <property type="molecule type" value="Genomic_DNA"/>
</dbReference>
<dbReference type="InterPro" id="IPR050288">
    <property type="entry name" value="Cellulose_deg_GH3"/>
</dbReference>
<reference evidence="6" key="1">
    <citation type="submission" date="2018-06" db="EMBL/GenBank/DDBJ databases">
        <authorList>
            <person name="Zhirakovskaya E."/>
        </authorList>
    </citation>
    <scope>NUCLEOTIDE SEQUENCE</scope>
</reference>
<evidence type="ECO:0000259" key="5">
    <source>
        <dbReference type="PROSITE" id="PS51820"/>
    </source>
</evidence>
<protein>
    <submittedName>
        <fullName evidence="6">Beta-glucosidase</fullName>
        <ecNumber evidence="6">3.2.1.21</ecNumber>
    </submittedName>
</protein>
<dbReference type="InterPro" id="IPR036881">
    <property type="entry name" value="Glyco_hydro_3_C_sf"/>
</dbReference>
<keyword evidence="6" id="KW-0326">Glycosidase</keyword>
<dbReference type="SMART" id="SM00758">
    <property type="entry name" value="PA14"/>
    <property type="match status" value="1"/>
</dbReference>
<dbReference type="Gene3D" id="2.60.120.260">
    <property type="entry name" value="Galactose-binding domain-like"/>
    <property type="match status" value="1"/>
</dbReference>
<proteinExistence type="inferred from homology"/>
<dbReference type="InterPro" id="IPR002772">
    <property type="entry name" value="Glyco_hydro_3_C"/>
</dbReference>
<comment type="similarity">
    <text evidence="1">Belongs to the glycosyl hydrolase 3 family.</text>
</comment>
<keyword evidence="4" id="KW-0812">Transmembrane</keyword>
<accession>A0A3B0UQ80</accession>
<evidence type="ECO:0000256" key="4">
    <source>
        <dbReference type="SAM" id="Phobius"/>
    </source>
</evidence>
<name>A0A3B0UQ80_9ZZZZ</name>
<sequence length="870" mass="96022">MKINSFLSKKSNDRKFRQKVLLPSGISIISLLLVLFLFTMACNRSAKPSQPLSKSYLLSHLSTKEKLELLGGVVMSTKPIPRLGIPSLRMSDGPVGVRWGRASAFPAAVALASTWDTVIVRKIGRGIGREVRAKGRNIILGPNVNITRNPLNGRAFEAFGEDPFLTSRMGVSYIKGVQQEGIGATVKHFVANNQEFKRYVIDEKISERALREIYFPAFKAAVQQAHVVAVMTAYNQVNGEFCGSNCFLLNTVLRNDWGFKGLIMSDWHALHSTFPTVNNALDLEMPVGKYLNPKILLPALQSGKVKISTINTKVNSILTAEFRLHVLPEMKFPQHLTDSLLNTSASQRAALQAANEGIVLLKNKNHQLPIKITKGMRIAIIGPNAAHANAVGGGSAEVHPIFVVSPLKALQKALKGKAVLQYAPGVLFQYPQPVPPTAFYQPDGIKQGLRAAFYPNDNFSGQAVVTTVAQIDYRQGAAQETPVGSNAAFKGKFTVRWTGKIITPSSGKYTFDLRSGSPVDLFLNNKKVISLQNNKQMQFIKKSAIYQVTLKGNRLYDLKIEYHGQPYNPDKGISLLLQLNWQPPQTASIQHAVSVAAHSDIALIFAGTSSHFESEGFDRKNLRLPDNQDELIRRVARVNKHTVVILSTGAPVVVNPWISQVPALLETWFDGEYIGTAITNILLGEVNPSGKLPVTFPVSWKQEPLSVQNYRNNDSTDTYSEGLYVGYRHFDKEQIKPQFPFGFGLSYTSFKYKNLKITTDTIGGKLSADVSFTITNTGKREGAEIAQVYVHEENPQLDRPVKELKGFARVDLKPGASKTVHVKLDRDAFHYYNPVKKAWVVDSATFNILVGASSRNILLSGNIKLGKGKF</sequence>
<dbReference type="GO" id="GO:0008422">
    <property type="term" value="F:beta-glucosidase activity"/>
    <property type="evidence" value="ECO:0007669"/>
    <property type="project" value="UniProtKB-EC"/>
</dbReference>
<keyword evidence="2 6" id="KW-0378">Hydrolase</keyword>
<dbReference type="Gene3D" id="3.20.20.300">
    <property type="entry name" value="Glycoside hydrolase, family 3, N-terminal domain"/>
    <property type="match status" value="1"/>
</dbReference>
<keyword evidence="4" id="KW-0472">Membrane</keyword>
<dbReference type="InterPro" id="IPR017853">
    <property type="entry name" value="GH"/>
</dbReference>